<dbReference type="InterPro" id="IPR058922">
    <property type="entry name" value="WHD_DRP"/>
</dbReference>
<keyword evidence="2" id="KW-0677">Repeat</keyword>
<keyword evidence="11" id="KW-1185">Reference proteome</keyword>
<keyword evidence="3" id="KW-0547">Nucleotide-binding</keyword>
<proteinExistence type="predicted"/>
<dbReference type="Gene3D" id="1.10.8.430">
    <property type="entry name" value="Helical domain of apoptotic protease-activating factors"/>
    <property type="match status" value="1"/>
</dbReference>
<dbReference type="SUPFAM" id="SSF52540">
    <property type="entry name" value="P-loop containing nucleoside triphosphate hydrolases"/>
    <property type="match status" value="1"/>
</dbReference>
<dbReference type="Pfam" id="PF18052">
    <property type="entry name" value="Rx_N"/>
    <property type="match status" value="1"/>
</dbReference>
<evidence type="ECO:0000256" key="3">
    <source>
        <dbReference type="ARBA" id="ARBA00022741"/>
    </source>
</evidence>
<dbReference type="SUPFAM" id="SSF52058">
    <property type="entry name" value="L domain-like"/>
    <property type="match status" value="2"/>
</dbReference>
<dbReference type="PANTHER" id="PTHR36766:SF40">
    <property type="entry name" value="DISEASE RESISTANCE PROTEIN RGA3"/>
    <property type="match status" value="1"/>
</dbReference>
<dbReference type="Gene3D" id="1.20.5.4130">
    <property type="match status" value="1"/>
</dbReference>
<keyword evidence="1" id="KW-0433">Leucine-rich repeat</keyword>
<dbReference type="GO" id="GO:0043531">
    <property type="term" value="F:ADP binding"/>
    <property type="evidence" value="ECO:0007669"/>
    <property type="project" value="InterPro"/>
</dbReference>
<evidence type="ECO:0000256" key="4">
    <source>
        <dbReference type="ARBA" id="ARBA00022821"/>
    </source>
</evidence>
<dbReference type="GO" id="GO:0005524">
    <property type="term" value="F:ATP binding"/>
    <property type="evidence" value="ECO:0007669"/>
    <property type="project" value="UniProtKB-KW"/>
</dbReference>
<reference evidence="10 11" key="1">
    <citation type="submission" date="2019-01" db="EMBL/GenBank/DDBJ databases">
        <title>Sequencing of cultivated peanut Arachis hypogaea provides insights into genome evolution and oil improvement.</title>
        <authorList>
            <person name="Chen X."/>
        </authorList>
    </citation>
    <scope>NUCLEOTIDE SEQUENCE [LARGE SCALE GENOMIC DNA]</scope>
    <source>
        <strain evidence="11">cv. Fuhuasheng</strain>
        <tissue evidence="10">Leaves</tissue>
    </source>
</reference>
<evidence type="ECO:0000256" key="1">
    <source>
        <dbReference type="ARBA" id="ARBA00022614"/>
    </source>
</evidence>
<evidence type="ECO:0000259" key="6">
    <source>
        <dbReference type="Pfam" id="PF00931"/>
    </source>
</evidence>
<feature type="domain" description="Disease resistance protein winged helix" evidence="8">
    <location>
        <begin position="420"/>
        <end position="487"/>
    </location>
</feature>
<sequence length="1437" mass="163175">MAAEAVLSSVLSVVFDRMSSPEVVNWIKGKKLTQNLIERLKTNLYAVQAFLIDAEQKQIRERAVKDWLHSLKHAMYLADDLLDEVFTKAATQKEPGTFLSRFLNLQDRDVANRMEEVIDRIESLVIQKDTLGLREIPKENMSWRITTSLVETSDVCGREEDKEAIVKLLLDDGDDDTGGHSDVSVIPIVGMGGIGKTTLAQIVYQDGKVKENFDFQAWICVSEEFDVFKVTKTIIEAITSSFCSLTDLNLLQHDLKEKLSRKKFFVVLDDVWSESYDDWNKLLKPFRKGVKGSKILITTRSKRVASVVQTVSPYELSLLSEEDCWLVFSKHARLPTGSMENPTLRKVGKDLVKKCDRLPLAAQALGGLLRGNSDVKYWNHLLKSEIWELSDDKIKVVPALRISYYYLPSYLKECFVYCSLYPKDYEFSKEELILLWMAENFLQSAGKRTPEEVGDEYFDELVARSFFQPHKIRENTFVMHDLVHDLAMKFAGEFYFRAEELENAVELGIKTRRLSHNAKGNYPISKLLGVCDRVRHTRTFLEINLDSQIPFNMKNAPCILLSKLKYLRALSFNCYPLESLPDSIGELIHLRYLDLSLTDIMTLPDTLCNLYNLQTLKLVGCWSLKALPVGMKDLTNLRYLDIRATDLHEMPEGMSKLTSLQVLSSYVVGKREGNKINELGALANLHQEIFIDKLENVVNSSEALEARMFDKDGIESLILKWSPDEYENIVDSQIERDILEELRPHSNLKQLEIMGYRGTTFPDWLGHCSYHNITQITLCYLKNCCMLPSLGQLPSLKHLEISKFERLVIVGAEFYRNDESRLDTPFPMLETLRFESMPCWEEWRSLEFNAFPRLRKLIICDCPMLRGDLPNQLPSLEHLTIHNCEQLSCRVPRAPAITSLQIEGSKEVRIGELPPLLDKLSIDGKHQAESVMEAIAHTQLTCLRSLFISNCSSHVLFAVSSIPASLQELMISNCKKLEFQMEGQHHSLHDLGIHNSCDSVTSFSLDSFPNLVYVYFAECEKMESLVVSRSLSCLRSLMIVNCGSLKSLQTRWMASPQLDYLAFVGCPEIDLYATGDPHHSMRSLIISYCEKQLSCVASQFHGLTHLCIEGECESVKCLPKQGWLPATLESLTLDGIKSVEMLECKGLAHLTSLQELSIIGCSNLEKIDGEKLPASLLRLSILASPLLGKRCEMKDPQVWPKISHIPAIQVDGRWIWNSEKQDNDINCNRGRNIVNTNVKKSIHKSHKTSFKPEIDYETLVIKNCGSLKSLQTLWMASPQLDDLALLGCPEIDLCATGDPQRSLRSLAISYCEKQLSCVALQFHGLTHLCIEGECESVKCLPKEGWLPATLESLTLQLITSVEMLECKGLAHLTSLQELSIYGCYNLENIDGEKLPASLLRLSIYQSPLLGKRCEMKDPQVWPKICHIPAIQVDYRWI</sequence>
<dbReference type="EMBL" id="SDMP01000010">
    <property type="protein sequence ID" value="RYR32644.1"/>
    <property type="molecule type" value="Genomic_DNA"/>
</dbReference>
<evidence type="ECO:0000259" key="7">
    <source>
        <dbReference type="Pfam" id="PF18052"/>
    </source>
</evidence>
<comment type="caution">
    <text evidence="10">The sequence shown here is derived from an EMBL/GenBank/DDBJ whole genome shotgun (WGS) entry which is preliminary data.</text>
</comment>
<dbReference type="FunFam" id="1.10.10.10:FF:000322">
    <property type="entry name" value="Probable disease resistance protein At1g63360"/>
    <property type="match status" value="1"/>
</dbReference>
<evidence type="ECO:0008006" key="12">
    <source>
        <dbReference type="Google" id="ProtNLM"/>
    </source>
</evidence>
<accession>A0A445B1T5</accession>
<dbReference type="Proteomes" id="UP000289738">
    <property type="component" value="Chromosome A10"/>
</dbReference>
<gene>
    <name evidence="10" type="ORF">Ahy_A10g047180</name>
</gene>
<evidence type="ECO:0000256" key="5">
    <source>
        <dbReference type="ARBA" id="ARBA00022840"/>
    </source>
</evidence>
<dbReference type="Gene3D" id="3.80.10.10">
    <property type="entry name" value="Ribonuclease Inhibitor"/>
    <property type="match status" value="3"/>
</dbReference>
<dbReference type="InterPro" id="IPR027417">
    <property type="entry name" value="P-loop_NTPase"/>
</dbReference>
<dbReference type="Gene3D" id="1.10.10.10">
    <property type="entry name" value="Winged helix-like DNA-binding domain superfamily/Winged helix DNA-binding domain"/>
    <property type="match status" value="1"/>
</dbReference>
<keyword evidence="4" id="KW-0611">Plant defense</keyword>
<dbReference type="PRINTS" id="PR00364">
    <property type="entry name" value="DISEASERSIST"/>
</dbReference>
<keyword evidence="5" id="KW-0067">ATP-binding</keyword>
<organism evidence="10 11">
    <name type="scientific">Arachis hypogaea</name>
    <name type="common">Peanut</name>
    <dbReference type="NCBI Taxonomy" id="3818"/>
    <lineage>
        <taxon>Eukaryota</taxon>
        <taxon>Viridiplantae</taxon>
        <taxon>Streptophyta</taxon>
        <taxon>Embryophyta</taxon>
        <taxon>Tracheophyta</taxon>
        <taxon>Spermatophyta</taxon>
        <taxon>Magnoliopsida</taxon>
        <taxon>eudicotyledons</taxon>
        <taxon>Gunneridae</taxon>
        <taxon>Pentapetalae</taxon>
        <taxon>rosids</taxon>
        <taxon>fabids</taxon>
        <taxon>Fabales</taxon>
        <taxon>Fabaceae</taxon>
        <taxon>Papilionoideae</taxon>
        <taxon>50 kb inversion clade</taxon>
        <taxon>dalbergioids sensu lato</taxon>
        <taxon>Dalbergieae</taxon>
        <taxon>Pterocarpus clade</taxon>
        <taxon>Arachis</taxon>
    </lineage>
</organism>
<dbReference type="InterPro" id="IPR056789">
    <property type="entry name" value="LRR_R13L1-DRL21"/>
</dbReference>
<feature type="domain" description="R13L1/DRL21-like LRR repeat region" evidence="9">
    <location>
        <begin position="676"/>
        <end position="803"/>
    </location>
</feature>
<evidence type="ECO:0000259" key="8">
    <source>
        <dbReference type="Pfam" id="PF23559"/>
    </source>
</evidence>
<dbReference type="InterPro" id="IPR006553">
    <property type="entry name" value="Leu-rich_rpt_Cys-con_subtyp"/>
</dbReference>
<dbReference type="GO" id="GO:0006952">
    <property type="term" value="P:defense response"/>
    <property type="evidence" value="ECO:0007669"/>
    <property type="project" value="UniProtKB-KW"/>
</dbReference>
<dbReference type="InterPro" id="IPR042197">
    <property type="entry name" value="Apaf_helical"/>
</dbReference>
<name>A0A445B1T5_ARAHY</name>
<dbReference type="SMART" id="SM00367">
    <property type="entry name" value="LRR_CC"/>
    <property type="match status" value="4"/>
</dbReference>
<dbReference type="GO" id="GO:0051707">
    <property type="term" value="P:response to other organism"/>
    <property type="evidence" value="ECO:0007669"/>
    <property type="project" value="UniProtKB-ARBA"/>
</dbReference>
<dbReference type="InterPro" id="IPR032675">
    <property type="entry name" value="LRR_dom_sf"/>
</dbReference>
<dbReference type="Pfam" id="PF23559">
    <property type="entry name" value="WHD_DRP"/>
    <property type="match status" value="1"/>
</dbReference>
<dbReference type="SUPFAM" id="SSF52047">
    <property type="entry name" value="RNI-like"/>
    <property type="match status" value="1"/>
</dbReference>
<evidence type="ECO:0000256" key="2">
    <source>
        <dbReference type="ARBA" id="ARBA00022737"/>
    </source>
</evidence>
<evidence type="ECO:0000313" key="11">
    <source>
        <dbReference type="Proteomes" id="UP000289738"/>
    </source>
</evidence>
<dbReference type="Gene3D" id="3.40.50.300">
    <property type="entry name" value="P-loop containing nucleotide triphosphate hydrolases"/>
    <property type="match status" value="1"/>
</dbReference>
<feature type="domain" description="NB-ARC" evidence="6">
    <location>
        <begin position="161"/>
        <end position="332"/>
    </location>
</feature>
<dbReference type="Pfam" id="PF00931">
    <property type="entry name" value="NB-ARC"/>
    <property type="match status" value="1"/>
</dbReference>
<evidence type="ECO:0000313" key="10">
    <source>
        <dbReference type="EMBL" id="RYR32644.1"/>
    </source>
</evidence>
<evidence type="ECO:0000259" key="9">
    <source>
        <dbReference type="Pfam" id="PF25019"/>
    </source>
</evidence>
<protein>
    <recommendedName>
        <fullName evidence="12">Disease resistance RPP13-like protein</fullName>
    </recommendedName>
</protein>
<dbReference type="PANTHER" id="PTHR36766">
    <property type="entry name" value="PLANT BROAD-SPECTRUM MILDEW RESISTANCE PROTEIN RPW8"/>
    <property type="match status" value="1"/>
</dbReference>
<dbReference type="InterPro" id="IPR041118">
    <property type="entry name" value="Rx_N"/>
</dbReference>
<dbReference type="Pfam" id="PF25019">
    <property type="entry name" value="LRR_R13L1-DRL21"/>
    <property type="match status" value="1"/>
</dbReference>
<dbReference type="InterPro" id="IPR036388">
    <property type="entry name" value="WH-like_DNA-bd_sf"/>
</dbReference>
<dbReference type="InterPro" id="IPR002182">
    <property type="entry name" value="NB-ARC"/>
</dbReference>
<dbReference type="FunFam" id="3.40.50.300:FF:001091">
    <property type="entry name" value="Probable disease resistance protein At1g61300"/>
    <property type="match status" value="1"/>
</dbReference>
<dbReference type="STRING" id="3818.A0A445B1T5"/>
<feature type="domain" description="Disease resistance N-terminal" evidence="7">
    <location>
        <begin position="6"/>
        <end position="95"/>
    </location>
</feature>